<dbReference type="AlphaFoldDB" id="A0A9N7Y5D4"/>
<evidence type="ECO:0000313" key="3">
    <source>
        <dbReference type="Proteomes" id="UP001153269"/>
    </source>
</evidence>
<keyword evidence="3" id="KW-1185">Reference proteome</keyword>
<feature type="compositionally biased region" description="Pro residues" evidence="1">
    <location>
        <begin position="14"/>
        <end position="28"/>
    </location>
</feature>
<feature type="region of interest" description="Disordered" evidence="1">
    <location>
        <begin position="1"/>
        <end position="29"/>
    </location>
</feature>
<dbReference type="EMBL" id="CADEAL010000360">
    <property type="protein sequence ID" value="CAB1419055.1"/>
    <property type="molecule type" value="Genomic_DNA"/>
</dbReference>
<accession>A0A9N7Y5D4</accession>
<reference evidence="2" key="1">
    <citation type="submission" date="2020-03" db="EMBL/GenBank/DDBJ databases">
        <authorList>
            <person name="Weist P."/>
        </authorList>
    </citation>
    <scope>NUCLEOTIDE SEQUENCE</scope>
</reference>
<comment type="caution">
    <text evidence="2">The sequence shown here is derived from an EMBL/GenBank/DDBJ whole genome shotgun (WGS) entry which is preliminary data.</text>
</comment>
<evidence type="ECO:0000256" key="1">
    <source>
        <dbReference type="SAM" id="MobiDB-lite"/>
    </source>
</evidence>
<proteinExistence type="predicted"/>
<name>A0A9N7Y5D4_PLEPL</name>
<protein>
    <submittedName>
        <fullName evidence="2">Uncharacterized protein</fullName>
    </submittedName>
</protein>
<sequence length="100" mass="11041">MPKRLISADVSISSPPPPSRPRPPPPVFDPWGRSMDILTTTIRLILSTSSKDRDEGSEAALGVTGIVGIVDELAPAAEQLRRCCKRLSRARTTLDEERWF</sequence>
<dbReference type="Proteomes" id="UP001153269">
    <property type="component" value="Unassembled WGS sequence"/>
</dbReference>
<gene>
    <name evidence="2" type="ORF">PLEPLA_LOCUS6883</name>
</gene>
<organism evidence="2 3">
    <name type="scientific">Pleuronectes platessa</name>
    <name type="common">European plaice</name>
    <dbReference type="NCBI Taxonomy" id="8262"/>
    <lineage>
        <taxon>Eukaryota</taxon>
        <taxon>Metazoa</taxon>
        <taxon>Chordata</taxon>
        <taxon>Craniata</taxon>
        <taxon>Vertebrata</taxon>
        <taxon>Euteleostomi</taxon>
        <taxon>Actinopterygii</taxon>
        <taxon>Neopterygii</taxon>
        <taxon>Teleostei</taxon>
        <taxon>Neoteleostei</taxon>
        <taxon>Acanthomorphata</taxon>
        <taxon>Carangaria</taxon>
        <taxon>Pleuronectiformes</taxon>
        <taxon>Pleuronectoidei</taxon>
        <taxon>Pleuronectidae</taxon>
        <taxon>Pleuronectes</taxon>
    </lineage>
</organism>
<evidence type="ECO:0000313" key="2">
    <source>
        <dbReference type="EMBL" id="CAB1419055.1"/>
    </source>
</evidence>